<reference evidence="1 2" key="1">
    <citation type="submission" date="2017-09" db="EMBL/GenBank/DDBJ databases">
        <title>Depth-based differentiation of microbial function through sediment-hosted aquifers and enrichment of novel symbionts in the deep terrestrial subsurface.</title>
        <authorList>
            <person name="Probst A.J."/>
            <person name="Ladd B."/>
            <person name="Jarett J.K."/>
            <person name="Geller-Mcgrath D.E."/>
            <person name="Sieber C.M."/>
            <person name="Emerson J.B."/>
            <person name="Anantharaman K."/>
            <person name="Thomas B.C."/>
            <person name="Malmstrom R."/>
            <person name="Stieglmeier M."/>
            <person name="Klingl A."/>
            <person name="Woyke T."/>
            <person name="Ryan C.M."/>
            <person name="Banfield J.F."/>
        </authorList>
    </citation>
    <scope>NUCLEOTIDE SEQUENCE [LARGE SCALE GENOMIC DNA]</scope>
    <source>
        <strain evidence="1">CG11_big_fil_rev_8_21_14_0_20_37_16</strain>
    </source>
</reference>
<proteinExistence type="predicted"/>
<feature type="non-terminal residue" evidence="1">
    <location>
        <position position="1"/>
    </location>
</feature>
<evidence type="ECO:0000313" key="1">
    <source>
        <dbReference type="EMBL" id="PIQ71507.1"/>
    </source>
</evidence>
<comment type="caution">
    <text evidence="1">The sequence shown here is derived from an EMBL/GenBank/DDBJ whole genome shotgun (WGS) entry which is preliminary data.</text>
</comment>
<protein>
    <submittedName>
        <fullName evidence="1">Uncharacterized protein</fullName>
    </submittedName>
</protein>
<gene>
    <name evidence="1" type="ORF">COV87_02960</name>
</gene>
<organism evidence="1 2">
    <name type="scientific">Candidatus Roizmanbacteria bacterium CG11_big_fil_rev_8_21_14_0_20_37_16</name>
    <dbReference type="NCBI Taxonomy" id="1974857"/>
    <lineage>
        <taxon>Bacteria</taxon>
        <taxon>Candidatus Roizmaniibacteriota</taxon>
    </lineage>
</organism>
<dbReference type="Proteomes" id="UP000229497">
    <property type="component" value="Unassembled WGS sequence"/>
</dbReference>
<sequence length="283" mass="31030">KKVEYKDGRYWCCEGVNSDDVDIKCDDPRYCANTFEITYVKGEQSLNGNKLTQYFADNNDCSSWNNGKDNKNEICLPPADGGGGRDECSIDSCAAWSLFDDTNNVSINYPANPLSHYNGKAYLDDHCGNTLHTDFIKTDQEIIDYCNKSISDSPPVDNIGGNNLRTCVEGSFQSCIFGEGEMSGPAFCGPNKIENNVNGCNTVPSNIDCSQYIGAKNSQNYYICQALIGLNKCGSFDEKKHACQPITTSLNNRGVFESDFTSTLQKISNDCNLISLPEGGTCI</sequence>
<evidence type="ECO:0000313" key="2">
    <source>
        <dbReference type="Proteomes" id="UP000229497"/>
    </source>
</evidence>
<dbReference type="AlphaFoldDB" id="A0A2H0KJS2"/>
<dbReference type="EMBL" id="PCVK01000086">
    <property type="protein sequence ID" value="PIQ71507.1"/>
    <property type="molecule type" value="Genomic_DNA"/>
</dbReference>
<name>A0A2H0KJS2_9BACT</name>
<accession>A0A2H0KJS2</accession>